<evidence type="ECO:0000256" key="4">
    <source>
        <dbReference type="ARBA" id="ARBA00023004"/>
    </source>
</evidence>
<sequence length="347" mass="37939">MIEMAANCTSCGECVRPCSFLQQQGTPLALAQRGTTDSNLLAAYGCSLCGLCDAVCPEQLSPSGMFHSMRQEAVLRGLVDLKAYAPWLSYEKLGTSLFFQRDLIPAGCSTVFFPGCSLPGTRPDAVQELFKRLRKIEPTTGLVLDCCGKISHDLGLTERFTALFERFSTRLKNKGITRILTACPGCSKVLRKYGEQFEVVSVYEVLVSSAPLPDDQNQNRLVTIHDPCPARFDVAQQTAVRQLVQSCGYRIEELSSHGQTTRCCGQGGMVEGCVPGTIRQESRIVATEAAGRPVISSCAACTDTLRAATPSGHVVDLLTNNTDFSFKPLSSARRWFNRLKLKFTRLT</sequence>
<dbReference type="SUPFAM" id="SSF46548">
    <property type="entry name" value="alpha-helical ferredoxin"/>
    <property type="match status" value="1"/>
</dbReference>
<dbReference type="Pfam" id="PF02754">
    <property type="entry name" value="CCG"/>
    <property type="match status" value="2"/>
</dbReference>
<feature type="domain" description="4Fe-4S ferredoxin-type" evidence="7">
    <location>
        <begin position="5"/>
        <end position="59"/>
    </location>
</feature>
<accession>A0A1T4R195</accession>
<keyword evidence="2" id="KW-0479">Metal-binding</keyword>
<keyword evidence="3" id="KW-0560">Oxidoreductase</keyword>
<dbReference type="InterPro" id="IPR004017">
    <property type="entry name" value="Cys_rich_dom"/>
</dbReference>
<dbReference type="GO" id="GO:0051539">
    <property type="term" value="F:4 iron, 4 sulfur cluster binding"/>
    <property type="evidence" value="ECO:0007669"/>
    <property type="project" value="UniProtKB-KW"/>
</dbReference>
<dbReference type="Pfam" id="PF13183">
    <property type="entry name" value="Fer4_8"/>
    <property type="match status" value="1"/>
</dbReference>
<feature type="domain" description="Cysteine-rich" evidence="6">
    <location>
        <begin position="111"/>
        <end position="190"/>
    </location>
</feature>
<evidence type="ECO:0000256" key="2">
    <source>
        <dbReference type="ARBA" id="ARBA00022723"/>
    </source>
</evidence>
<dbReference type="InterPro" id="IPR051460">
    <property type="entry name" value="HdrC_iron-sulfur_subunit"/>
</dbReference>
<proteinExistence type="predicted"/>
<evidence type="ECO:0000313" key="9">
    <source>
        <dbReference type="Proteomes" id="UP000190102"/>
    </source>
</evidence>
<dbReference type="PANTHER" id="PTHR43255">
    <property type="entry name" value="IRON-SULFUR-BINDING OXIDOREDUCTASE FADF-RELATED-RELATED"/>
    <property type="match status" value="1"/>
</dbReference>
<evidence type="ECO:0000259" key="6">
    <source>
        <dbReference type="Pfam" id="PF02754"/>
    </source>
</evidence>
<organism evidence="8 9">
    <name type="scientific">Trichlorobacter thiogenes</name>
    <dbReference type="NCBI Taxonomy" id="115783"/>
    <lineage>
        <taxon>Bacteria</taxon>
        <taxon>Pseudomonadati</taxon>
        <taxon>Thermodesulfobacteriota</taxon>
        <taxon>Desulfuromonadia</taxon>
        <taxon>Geobacterales</taxon>
        <taxon>Geobacteraceae</taxon>
        <taxon>Trichlorobacter</taxon>
    </lineage>
</organism>
<dbReference type="PROSITE" id="PS00198">
    <property type="entry name" value="4FE4S_FER_1"/>
    <property type="match status" value="1"/>
</dbReference>
<evidence type="ECO:0000256" key="1">
    <source>
        <dbReference type="ARBA" id="ARBA00022485"/>
    </source>
</evidence>
<dbReference type="STRING" id="115783.SAMN02745119_02638"/>
<evidence type="ECO:0000313" key="8">
    <source>
        <dbReference type="EMBL" id="SKA09645.1"/>
    </source>
</evidence>
<dbReference type="Gene3D" id="3.30.70.20">
    <property type="match status" value="1"/>
</dbReference>
<dbReference type="PANTHER" id="PTHR43255:SF1">
    <property type="entry name" value="IRON-SULFUR-BINDING OXIDOREDUCTASE FADF-RELATED"/>
    <property type="match status" value="1"/>
</dbReference>
<dbReference type="GO" id="GO:0046872">
    <property type="term" value="F:metal ion binding"/>
    <property type="evidence" value="ECO:0007669"/>
    <property type="project" value="UniProtKB-KW"/>
</dbReference>
<evidence type="ECO:0000259" key="7">
    <source>
        <dbReference type="Pfam" id="PF13183"/>
    </source>
</evidence>
<evidence type="ECO:0000256" key="5">
    <source>
        <dbReference type="ARBA" id="ARBA00023014"/>
    </source>
</evidence>
<protein>
    <submittedName>
        <fullName evidence="8">Fe-S oxidoreductase</fullName>
    </submittedName>
</protein>
<keyword evidence="1" id="KW-0004">4Fe-4S</keyword>
<dbReference type="InterPro" id="IPR017896">
    <property type="entry name" value="4Fe4S_Fe-S-bd"/>
</dbReference>
<keyword evidence="9" id="KW-1185">Reference proteome</keyword>
<dbReference type="EMBL" id="FUWR01000016">
    <property type="protein sequence ID" value="SKA09645.1"/>
    <property type="molecule type" value="Genomic_DNA"/>
</dbReference>
<dbReference type="OrthoDB" id="9803192at2"/>
<reference evidence="9" key="1">
    <citation type="submission" date="2017-02" db="EMBL/GenBank/DDBJ databases">
        <authorList>
            <person name="Varghese N."/>
            <person name="Submissions S."/>
        </authorList>
    </citation>
    <scope>NUCLEOTIDE SEQUENCE [LARGE SCALE GENOMIC DNA]</scope>
    <source>
        <strain evidence="9">ATCC BAA-34</strain>
    </source>
</reference>
<evidence type="ECO:0000256" key="3">
    <source>
        <dbReference type="ARBA" id="ARBA00023002"/>
    </source>
</evidence>
<dbReference type="InterPro" id="IPR017900">
    <property type="entry name" value="4Fe4S_Fe_S_CS"/>
</dbReference>
<feature type="domain" description="Cysteine-rich" evidence="6">
    <location>
        <begin position="222"/>
        <end position="305"/>
    </location>
</feature>
<dbReference type="GO" id="GO:0016491">
    <property type="term" value="F:oxidoreductase activity"/>
    <property type="evidence" value="ECO:0007669"/>
    <property type="project" value="UniProtKB-KW"/>
</dbReference>
<keyword evidence="4" id="KW-0408">Iron</keyword>
<dbReference type="Proteomes" id="UP000190102">
    <property type="component" value="Unassembled WGS sequence"/>
</dbReference>
<name>A0A1T4R195_9BACT</name>
<gene>
    <name evidence="8" type="ORF">SAMN02745119_02638</name>
</gene>
<keyword evidence="5" id="KW-0411">Iron-sulfur</keyword>
<dbReference type="AlphaFoldDB" id="A0A1T4R195"/>
<dbReference type="RefSeq" id="WP_078790889.1">
    <property type="nucleotide sequence ID" value="NZ_FUWR01000016.1"/>
</dbReference>
<dbReference type="GO" id="GO:0005886">
    <property type="term" value="C:plasma membrane"/>
    <property type="evidence" value="ECO:0007669"/>
    <property type="project" value="TreeGrafter"/>
</dbReference>